<protein>
    <submittedName>
        <fullName evidence="8">Formate dehydrogenase</fullName>
    </submittedName>
</protein>
<dbReference type="SUPFAM" id="SSF52833">
    <property type="entry name" value="Thioredoxin-like"/>
    <property type="match status" value="1"/>
</dbReference>
<dbReference type="PROSITE" id="PS00645">
    <property type="entry name" value="COMPLEX1_51K_2"/>
    <property type="match status" value="1"/>
</dbReference>
<dbReference type="InterPro" id="IPR037207">
    <property type="entry name" value="Nuop51_4Fe4S-bd_sf"/>
</dbReference>
<keyword evidence="4" id="KW-0479">Metal-binding</keyword>
<gene>
    <name evidence="8" type="ORF">FBR43_05995</name>
</gene>
<dbReference type="InterPro" id="IPR011538">
    <property type="entry name" value="Nuo51_FMN-bd"/>
</dbReference>
<dbReference type="SUPFAM" id="SSF142019">
    <property type="entry name" value="Nqo1 FMN-binding domain-like"/>
    <property type="match status" value="1"/>
</dbReference>
<dbReference type="InterPro" id="IPR036249">
    <property type="entry name" value="Thioredoxin-like_sf"/>
</dbReference>
<dbReference type="Pfam" id="PF10589">
    <property type="entry name" value="NADH_4Fe-4S"/>
    <property type="match status" value="1"/>
</dbReference>
<dbReference type="EMBL" id="SWKR01000002">
    <property type="protein sequence ID" value="TKD50362.1"/>
    <property type="molecule type" value="Genomic_DNA"/>
</dbReference>
<dbReference type="Gene3D" id="3.10.20.600">
    <property type="match status" value="1"/>
</dbReference>
<dbReference type="Gene3D" id="1.10.10.1590">
    <property type="entry name" value="NADH-quinone oxidoreductase subunit E"/>
    <property type="match status" value="1"/>
</dbReference>
<dbReference type="OrthoDB" id="9761899at2"/>
<evidence type="ECO:0000256" key="4">
    <source>
        <dbReference type="ARBA" id="ARBA00022723"/>
    </source>
</evidence>
<accession>A0A4U1L187</accession>
<keyword evidence="3" id="KW-0004">4Fe-4S</keyword>
<dbReference type="Gene3D" id="6.10.250.1450">
    <property type="match status" value="1"/>
</dbReference>
<dbReference type="GO" id="GO:0010181">
    <property type="term" value="F:FMN binding"/>
    <property type="evidence" value="ECO:0007669"/>
    <property type="project" value="InterPro"/>
</dbReference>
<dbReference type="InterPro" id="IPR019575">
    <property type="entry name" value="Nuop51_4Fe4S-bd"/>
</dbReference>
<evidence type="ECO:0000259" key="7">
    <source>
        <dbReference type="SMART" id="SM00928"/>
    </source>
</evidence>
<proteinExistence type="inferred from homology"/>
<keyword evidence="5" id="KW-0408">Iron</keyword>
<reference evidence="8 9" key="1">
    <citation type="submission" date="2019-04" db="EMBL/GenBank/DDBJ databases">
        <authorList>
            <person name="Yang Y."/>
            <person name="Wei D."/>
        </authorList>
    </citation>
    <scope>NUCLEOTIDE SEQUENCE [LARGE SCALE GENOMIC DNA]</scope>
    <source>
        <strain evidence="8 9">L-1-4w-11</strain>
    </source>
</reference>
<comment type="cofactor">
    <cofactor evidence="1">
        <name>FMN</name>
        <dbReference type="ChEBI" id="CHEBI:58210"/>
    </cofactor>
</comment>
<keyword evidence="9" id="KW-1185">Reference proteome</keyword>
<dbReference type="InterPro" id="IPR041921">
    <property type="entry name" value="NuoE_N"/>
</dbReference>
<feature type="domain" description="NADH-ubiquinone oxidoreductase 51kDa subunit iron-sulphur binding" evidence="7">
    <location>
        <begin position="553"/>
        <end position="598"/>
    </location>
</feature>
<dbReference type="InterPro" id="IPR001949">
    <property type="entry name" value="NADH-UbQ_OxRdtase_51kDa_CS"/>
</dbReference>
<organism evidence="8 9">
    <name type="scientific">Sphingomonas baiyangensis</name>
    <dbReference type="NCBI Taxonomy" id="2572576"/>
    <lineage>
        <taxon>Bacteria</taxon>
        <taxon>Pseudomonadati</taxon>
        <taxon>Pseudomonadota</taxon>
        <taxon>Alphaproteobacteria</taxon>
        <taxon>Sphingomonadales</taxon>
        <taxon>Sphingomonadaceae</taxon>
        <taxon>Sphingomonas</taxon>
    </lineage>
</organism>
<dbReference type="Pfam" id="PF01257">
    <property type="entry name" value="2Fe-2S_thioredx"/>
    <property type="match status" value="1"/>
</dbReference>
<dbReference type="SMART" id="SM00928">
    <property type="entry name" value="NADH_4Fe-4S"/>
    <property type="match status" value="1"/>
</dbReference>
<comment type="similarity">
    <text evidence="2">Belongs to the complex I 51 kDa subunit family.</text>
</comment>
<dbReference type="PANTHER" id="PTHR43578">
    <property type="entry name" value="NADH-QUINONE OXIDOREDUCTASE SUBUNIT F"/>
    <property type="match status" value="1"/>
</dbReference>
<keyword evidence="6" id="KW-0411">Iron-sulfur</keyword>
<dbReference type="PANTHER" id="PTHR43578:SF3">
    <property type="entry name" value="NADH-QUINONE OXIDOREDUCTASE SUBUNIT F"/>
    <property type="match status" value="1"/>
</dbReference>
<dbReference type="Gene3D" id="3.40.50.11540">
    <property type="entry name" value="NADH-ubiquinone oxidoreductase 51kDa subunit"/>
    <property type="match status" value="1"/>
</dbReference>
<comment type="caution">
    <text evidence="8">The sequence shown here is derived from an EMBL/GenBank/DDBJ whole genome shotgun (WGS) entry which is preliminary data.</text>
</comment>
<evidence type="ECO:0000256" key="2">
    <source>
        <dbReference type="ARBA" id="ARBA00007523"/>
    </source>
</evidence>
<dbReference type="SUPFAM" id="SSF140490">
    <property type="entry name" value="Nqo1C-terminal domain-like"/>
    <property type="match status" value="1"/>
</dbReference>
<dbReference type="InterPro" id="IPR037225">
    <property type="entry name" value="Nuo51_FMN-bd_sf"/>
</dbReference>
<evidence type="ECO:0000313" key="8">
    <source>
        <dbReference type="EMBL" id="TKD50362.1"/>
    </source>
</evidence>
<evidence type="ECO:0000256" key="6">
    <source>
        <dbReference type="ARBA" id="ARBA00023014"/>
    </source>
</evidence>
<dbReference type="PROSITE" id="PS00644">
    <property type="entry name" value="COMPLEX1_51K_1"/>
    <property type="match status" value="1"/>
</dbReference>
<dbReference type="Pfam" id="PF01512">
    <property type="entry name" value="Complex1_51K"/>
    <property type="match status" value="1"/>
</dbReference>
<dbReference type="GO" id="GO:0008137">
    <property type="term" value="F:NADH dehydrogenase (ubiquinone) activity"/>
    <property type="evidence" value="ECO:0007669"/>
    <property type="project" value="InterPro"/>
</dbReference>
<dbReference type="AlphaFoldDB" id="A0A4U1L187"/>
<evidence type="ECO:0000256" key="3">
    <source>
        <dbReference type="ARBA" id="ARBA00022485"/>
    </source>
</evidence>
<evidence type="ECO:0000313" key="9">
    <source>
        <dbReference type="Proteomes" id="UP000309138"/>
    </source>
</evidence>
<sequence length="666" mass="68941">MAMTPSDAALVETLAAQYAGTRGALLPLLHAIQHALGHVPGEAVPLVAHALNLSRAEVHGVVSFYHDFRDAPAKGRVVKLCRAEACQARGADALAETLANEGVASEPVYCLGLCASGPAALVDGRPVAAVACAADLDVADAPGVSARFAPGTRVFVSGDMAAVGLGADALADACRAAGAEVVRVSSHGLFAIEPLVEVETPEGRVGYGPVAAGDIAQVIDGTHLNRIGDVAALPFFARQQRFTFARAGKTDPLSLADYAAHDGWKGLEAARAMAPQAVVDAVKASGLRGRGGAGFPTGIKWQTVLEAAAGEKFIVCNADEGDSGTFADRMLMEGDPFCLIEGMAIAGHAVGAGHGYVYIRSEYPFAIRTMEAAIGLAASRIAPFTLEVRVGAGAYVCGEETALLDSIEGKRGQVRAKPPLPAIAGLFGKPTVINNVLSLAAVPFILAEGADRYAEIGFGRSRGTMPIQLAGNVKHGGLFEIGFGITLRELIEDIGGGTASGRPVRAVQVGGPLGAYFPPSMFDLPFDYEAFAEAGGLIGHAGITVFDDSVDMARMARFAMQFCAVESCGKCTPCRIGSTRGVELINRIIAGTGRDAGTLEAMPQMRNARASPRGPAEEIGLLRDLCDTMKYGSLCALGGFTPYPVLSALDHFPEDFSPAPVRAAAE</sequence>
<dbReference type="Gene3D" id="3.40.30.10">
    <property type="entry name" value="Glutaredoxin"/>
    <property type="match status" value="1"/>
</dbReference>
<evidence type="ECO:0000256" key="5">
    <source>
        <dbReference type="ARBA" id="ARBA00023004"/>
    </source>
</evidence>
<dbReference type="GO" id="GO:0051539">
    <property type="term" value="F:4 iron, 4 sulfur cluster binding"/>
    <property type="evidence" value="ECO:0007669"/>
    <property type="project" value="UniProtKB-KW"/>
</dbReference>
<dbReference type="SUPFAM" id="SSF142984">
    <property type="entry name" value="Nqo1 middle domain-like"/>
    <property type="match status" value="1"/>
</dbReference>
<dbReference type="RefSeq" id="WP_136942303.1">
    <property type="nucleotide sequence ID" value="NZ_SWKR01000002.1"/>
</dbReference>
<dbReference type="GO" id="GO:0046872">
    <property type="term" value="F:metal ion binding"/>
    <property type="evidence" value="ECO:0007669"/>
    <property type="project" value="UniProtKB-KW"/>
</dbReference>
<evidence type="ECO:0000256" key="1">
    <source>
        <dbReference type="ARBA" id="ARBA00001917"/>
    </source>
</evidence>
<name>A0A4U1L187_9SPHN</name>
<dbReference type="Proteomes" id="UP000309138">
    <property type="component" value="Unassembled WGS sequence"/>
</dbReference>
<dbReference type="Gene3D" id="1.20.1440.230">
    <property type="entry name" value="NADH-ubiquinone oxidoreductase 51kDa subunit, iron-sulphur binding domain"/>
    <property type="match status" value="1"/>
</dbReference>